<comment type="caution">
    <text evidence="4">The sequence shown here is derived from an EMBL/GenBank/DDBJ whole genome shotgun (WGS) entry which is preliminary data.</text>
</comment>
<protein>
    <recommendedName>
        <fullName evidence="3">LITAF domain-containing protein</fullName>
    </recommendedName>
</protein>
<dbReference type="Pfam" id="PF10601">
    <property type="entry name" value="zf-LITAF-like"/>
    <property type="match status" value="1"/>
</dbReference>
<dbReference type="EMBL" id="MCGO01000011">
    <property type="protein sequence ID" value="ORY48496.1"/>
    <property type="molecule type" value="Genomic_DNA"/>
</dbReference>
<feature type="compositionally biased region" description="Polar residues" evidence="1">
    <location>
        <begin position="31"/>
        <end position="50"/>
    </location>
</feature>
<keyword evidence="2" id="KW-0472">Membrane</keyword>
<evidence type="ECO:0000256" key="2">
    <source>
        <dbReference type="SAM" id="Phobius"/>
    </source>
</evidence>
<dbReference type="OrthoDB" id="2156426at2759"/>
<dbReference type="PROSITE" id="PS51837">
    <property type="entry name" value="LITAF"/>
    <property type="match status" value="1"/>
</dbReference>
<accession>A0A1Y2CNH7</accession>
<evidence type="ECO:0000259" key="3">
    <source>
        <dbReference type="PROSITE" id="PS51837"/>
    </source>
</evidence>
<keyword evidence="2" id="KW-1133">Transmembrane helix</keyword>
<evidence type="ECO:0000313" key="5">
    <source>
        <dbReference type="Proteomes" id="UP000193642"/>
    </source>
</evidence>
<dbReference type="AlphaFoldDB" id="A0A1Y2CNH7"/>
<feature type="transmembrane region" description="Helical" evidence="2">
    <location>
        <begin position="209"/>
        <end position="231"/>
    </location>
</feature>
<gene>
    <name evidence="4" type="ORF">BCR33DRAFT_847896</name>
</gene>
<name>A0A1Y2CNH7_9FUNG</name>
<proteinExistence type="predicted"/>
<feature type="region of interest" description="Disordered" evidence="1">
    <location>
        <begin position="1"/>
        <end position="65"/>
    </location>
</feature>
<dbReference type="SMART" id="SM00714">
    <property type="entry name" value="LITAF"/>
    <property type="match status" value="1"/>
</dbReference>
<keyword evidence="2" id="KW-0812">Transmembrane</keyword>
<dbReference type="InterPro" id="IPR006629">
    <property type="entry name" value="LITAF"/>
</dbReference>
<feature type="compositionally biased region" description="Polar residues" evidence="1">
    <location>
        <begin position="1"/>
        <end position="13"/>
    </location>
</feature>
<evidence type="ECO:0000256" key="1">
    <source>
        <dbReference type="SAM" id="MobiDB-lite"/>
    </source>
</evidence>
<evidence type="ECO:0000313" key="4">
    <source>
        <dbReference type="EMBL" id="ORY48496.1"/>
    </source>
</evidence>
<feature type="domain" description="LITAF" evidence="3">
    <location>
        <begin position="170"/>
        <end position="254"/>
    </location>
</feature>
<reference evidence="4 5" key="1">
    <citation type="submission" date="2016-07" db="EMBL/GenBank/DDBJ databases">
        <title>Pervasive Adenine N6-methylation of Active Genes in Fungi.</title>
        <authorList>
            <consortium name="DOE Joint Genome Institute"/>
            <person name="Mondo S.J."/>
            <person name="Dannebaum R.O."/>
            <person name="Kuo R.C."/>
            <person name="Labutti K."/>
            <person name="Haridas S."/>
            <person name="Kuo A."/>
            <person name="Salamov A."/>
            <person name="Ahrendt S.R."/>
            <person name="Lipzen A."/>
            <person name="Sullivan W."/>
            <person name="Andreopoulos W.B."/>
            <person name="Clum A."/>
            <person name="Lindquist E."/>
            <person name="Daum C."/>
            <person name="Ramamoorthy G.K."/>
            <person name="Gryganskyi A."/>
            <person name="Culley D."/>
            <person name="Magnuson J.K."/>
            <person name="James T.Y."/>
            <person name="O'Malley M.A."/>
            <person name="Stajich J.E."/>
            <person name="Spatafora J.W."/>
            <person name="Visel A."/>
            <person name="Grigoriev I.V."/>
        </authorList>
    </citation>
    <scope>NUCLEOTIDE SEQUENCE [LARGE SCALE GENOMIC DNA]</scope>
    <source>
        <strain evidence="4 5">JEL800</strain>
    </source>
</reference>
<keyword evidence="5" id="KW-1185">Reference proteome</keyword>
<organism evidence="4 5">
    <name type="scientific">Rhizoclosmatium globosum</name>
    <dbReference type="NCBI Taxonomy" id="329046"/>
    <lineage>
        <taxon>Eukaryota</taxon>
        <taxon>Fungi</taxon>
        <taxon>Fungi incertae sedis</taxon>
        <taxon>Chytridiomycota</taxon>
        <taxon>Chytridiomycota incertae sedis</taxon>
        <taxon>Chytridiomycetes</taxon>
        <taxon>Chytridiales</taxon>
        <taxon>Chytriomycetaceae</taxon>
        <taxon>Rhizoclosmatium</taxon>
    </lineage>
</organism>
<feature type="compositionally biased region" description="Low complexity" evidence="1">
    <location>
        <begin position="14"/>
        <end position="23"/>
    </location>
</feature>
<sequence length="254" mass="26551">MSHSKQVPDSTTEQHLQQQQGQQAPPPANRYDSTYDSGSQPGFVSQTFSTAPGMLHTGPQSQHVSQVQYISQGPFQQPPLVFATTHMPHYSPNQQASFVVGGVPGSGGGGGAVVGGVGGGVGVGGAHTVLTFLPTTGDSHSTTSSTGFSGHSYSYYSHQPNQTTLSLDTQPLLVPAQTIVIDTSESVLMFCPFCQANCQSVVENAPGCLAWLTSAFLCLVGLGCCFFVPLVAPRCQDQVHKCPGCRRVLAVVPA</sequence>
<dbReference type="Proteomes" id="UP000193642">
    <property type="component" value="Unassembled WGS sequence"/>
</dbReference>
<dbReference type="STRING" id="329046.A0A1Y2CNH7"/>